<dbReference type="SMART" id="SM00458">
    <property type="entry name" value="RICIN"/>
    <property type="match status" value="1"/>
</dbReference>
<dbReference type="SUPFAM" id="SSF50370">
    <property type="entry name" value="Ricin B-like lectins"/>
    <property type="match status" value="1"/>
</dbReference>
<protein>
    <recommendedName>
        <fullName evidence="1">Ricin B lectin domain-containing protein</fullName>
    </recommendedName>
</protein>
<dbReference type="OrthoDB" id="9895617at2759"/>
<accession>A0A8H7VHF3</accession>
<dbReference type="Proteomes" id="UP000646827">
    <property type="component" value="Unassembled WGS sequence"/>
</dbReference>
<name>A0A8H7VHF3_9FUNG</name>
<dbReference type="CDD" id="cd23454">
    <property type="entry name" value="beta-trefoil_Ricin_GllA-1"/>
    <property type="match status" value="1"/>
</dbReference>
<organism evidence="2 3">
    <name type="scientific">Circinella minor</name>
    <dbReference type="NCBI Taxonomy" id="1195481"/>
    <lineage>
        <taxon>Eukaryota</taxon>
        <taxon>Fungi</taxon>
        <taxon>Fungi incertae sedis</taxon>
        <taxon>Mucoromycota</taxon>
        <taxon>Mucoromycotina</taxon>
        <taxon>Mucoromycetes</taxon>
        <taxon>Mucorales</taxon>
        <taxon>Lichtheimiaceae</taxon>
        <taxon>Circinella</taxon>
    </lineage>
</organism>
<comment type="caution">
    <text evidence="2">The sequence shown here is derived from an EMBL/GenBank/DDBJ whole genome shotgun (WGS) entry which is preliminary data.</text>
</comment>
<keyword evidence="3" id="KW-1185">Reference proteome</keyword>
<dbReference type="InterPro" id="IPR035992">
    <property type="entry name" value="Ricin_B-like_lectins"/>
</dbReference>
<evidence type="ECO:0000313" key="3">
    <source>
        <dbReference type="Proteomes" id="UP000646827"/>
    </source>
</evidence>
<sequence length="148" mass="16830">MAGFPVDSYFFIKSQKNGLVLDIDDGKTEPGANLIMYSQKEHDAEDNDNQLWRYDDGFLTNKKSGLVLDISGGDLKADKDIVQYGRKLTMTGNQRFGFRDGFIYARADPRLVLDIKGGEDAEGTKVLLYKRKESENENQQWIVEPLEE</sequence>
<dbReference type="InterPro" id="IPR000772">
    <property type="entry name" value="Ricin_B_lectin"/>
</dbReference>
<proteinExistence type="predicted"/>
<dbReference type="Pfam" id="PF00652">
    <property type="entry name" value="Ricin_B_lectin"/>
    <property type="match status" value="1"/>
</dbReference>
<reference evidence="2 3" key="1">
    <citation type="submission" date="2020-12" db="EMBL/GenBank/DDBJ databases">
        <title>Metabolic potential, ecology and presence of endohyphal bacteria is reflected in genomic diversity of Mucoromycotina.</title>
        <authorList>
            <person name="Muszewska A."/>
            <person name="Okrasinska A."/>
            <person name="Steczkiewicz K."/>
            <person name="Drgas O."/>
            <person name="Orlowska M."/>
            <person name="Perlinska-Lenart U."/>
            <person name="Aleksandrzak-Piekarczyk T."/>
            <person name="Szatraj K."/>
            <person name="Zielenkiewicz U."/>
            <person name="Pilsyk S."/>
            <person name="Malc E."/>
            <person name="Mieczkowski P."/>
            <person name="Kruszewska J.S."/>
            <person name="Biernat P."/>
            <person name="Pawlowska J."/>
        </authorList>
    </citation>
    <scope>NUCLEOTIDE SEQUENCE [LARGE SCALE GENOMIC DNA]</scope>
    <source>
        <strain evidence="2 3">CBS 142.35</strain>
    </source>
</reference>
<dbReference type="Gene3D" id="2.80.10.50">
    <property type="match status" value="1"/>
</dbReference>
<dbReference type="PROSITE" id="PS50231">
    <property type="entry name" value="RICIN_B_LECTIN"/>
    <property type="match status" value="1"/>
</dbReference>
<evidence type="ECO:0000313" key="2">
    <source>
        <dbReference type="EMBL" id="KAG2219007.1"/>
    </source>
</evidence>
<gene>
    <name evidence="2" type="ORF">INT45_013770</name>
</gene>
<evidence type="ECO:0000259" key="1">
    <source>
        <dbReference type="SMART" id="SM00458"/>
    </source>
</evidence>
<feature type="domain" description="Ricin B lectin" evidence="1">
    <location>
        <begin position="7"/>
        <end position="144"/>
    </location>
</feature>
<dbReference type="AlphaFoldDB" id="A0A8H7VHF3"/>
<dbReference type="EMBL" id="JAEPRB010000199">
    <property type="protein sequence ID" value="KAG2219007.1"/>
    <property type="molecule type" value="Genomic_DNA"/>
</dbReference>